<evidence type="ECO:0000256" key="1">
    <source>
        <dbReference type="SAM" id="MobiDB-lite"/>
    </source>
</evidence>
<feature type="region of interest" description="Disordered" evidence="1">
    <location>
        <begin position="295"/>
        <end position="333"/>
    </location>
</feature>
<gene>
    <name evidence="3" type="ORF">SNE40_014681</name>
</gene>
<feature type="compositionally biased region" description="Polar residues" evidence="1">
    <location>
        <begin position="958"/>
        <end position="969"/>
    </location>
</feature>
<feature type="region of interest" description="Disordered" evidence="1">
    <location>
        <begin position="431"/>
        <end position="515"/>
    </location>
</feature>
<feature type="compositionally biased region" description="Low complexity" evidence="1">
    <location>
        <begin position="434"/>
        <end position="459"/>
    </location>
</feature>
<dbReference type="Gene3D" id="6.10.140.1270">
    <property type="match status" value="1"/>
</dbReference>
<dbReference type="PANTHER" id="PTHR15117:SF24">
    <property type="entry name" value="SCA7 DOMAIN-CONTAINING PROTEIN"/>
    <property type="match status" value="1"/>
</dbReference>
<evidence type="ECO:0000313" key="3">
    <source>
        <dbReference type="EMBL" id="KAK6176383.1"/>
    </source>
</evidence>
<evidence type="ECO:0000313" key="4">
    <source>
        <dbReference type="Proteomes" id="UP001347796"/>
    </source>
</evidence>
<feature type="compositionally biased region" description="Low complexity" evidence="1">
    <location>
        <begin position="102"/>
        <end position="115"/>
    </location>
</feature>
<name>A0AAN8PJI0_PATCE</name>
<dbReference type="Proteomes" id="UP001347796">
    <property type="component" value="Unassembled WGS sequence"/>
</dbReference>
<protein>
    <recommendedName>
        <fullName evidence="2">SCA7 domain-containing protein</fullName>
    </recommendedName>
</protein>
<dbReference type="InterPro" id="IPR013243">
    <property type="entry name" value="SCA7_dom"/>
</dbReference>
<feature type="region of interest" description="Disordered" evidence="1">
    <location>
        <begin position="944"/>
        <end position="969"/>
    </location>
</feature>
<dbReference type="PROSITE" id="PS51505">
    <property type="entry name" value="SCA7"/>
    <property type="match status" value="1"/>
</dbReference>
<feature type="compositionally biased region" description="Low complexity" evidence="1">
    <location>
        <begin position="627"/>
        <end position="643"/>
    </location>
</feature>
<feature type="region of interest" description="Disordered" evidence="1">
    <location>
        <begin position="607"/>
        <end position="666"/>
    </location>
</feature>
<keyword evidence="4" id="KW-1185">Reference proteome</keyword>
<proteinExistence type="predicted"/>
<dbReference type="Pfam" id="PF08313">
    <property type="entry name" value="SCA7"/>
    <property type="match status" value="1"/>
</dbReference>
<accession>A0AAN8PJI0</accession>
<evidence type="ECO:0000259" key="2">
    <source>
        <dbReference type="PROSITE" id="PS51505"/>
    </source>
</evidence>
<sequence>MATQDWSPSMFAGQSWSAWADNVPLTDVNDEEETVKSQHGEEINVDSMKLRIKDMPLFGLCPSQDEFYLVLCEKCNKTLKPQAFKQHMVQRHGVKDVQIKRSSSTSHSHSVSSISPKKVEKTELQTVRSMPTKASVKQTPPEITALSRARNNTALKIASVSSVKDKPDNLKKTQSLPFVKVERIPDQVSVKKKVSVNPACDIKPVVSNGSLAAELEEGIDVIFPGEVAEKTVVTPITPLKTPPKIPILKNTLPATTPPISISKIAPIITPATVISPVVSVKPEICVKPILTSLSNTMCSSSSSSSSISSTSNSTTTIKPVTSSNTSPSKSTSISNLTKLPVKEKFLPCKDREYDANKHCGVWIEDIQRSCTRSLTCKTHALSLRRAVKGRCKPFDDLLKEHRIAKEALLKAKALAAGLPPPNSKYSHLLEASEAESAAASSHSKPSSSTTPSPQKISKTQNKTSAAAFQRLSVSGVYPPQTTVREEGGSEPSASTSKITSDGEGDDNIDKDPGHLSYHPRPAAICNFGARRMGGNFSVFSRKVDFVRAAFISALEKRLHPPPHKKLCVESNLPKDSHIVTNAVDPYEFMDAGASANMNALFNSSIRTGSMKQKSKSTSNRTLKQNVGSRSPGSSNMSSSATSGVNPAKRKRSGSGQGSVITFSSPSVSQSQSQTITNVISSLPLNTNCTNSPIATIAIPSMNITGTTIGQFNTAGKTNQMQLQKNNVLGKDGQVNFVLTNLDPLARNGCVNISNTQLGQVYMTDDKNAKKSRTSIAGNKNSGKIVNTIEGLKNFPKSVFLASPNIYMDRTLIAPSTTNSTLMSLSSPMVTSAQVHDTSLTNGIGSPSSDKNLMNRQKVATNPKSITTQGMPLLQARQLTQQNTGPIFTSQNQLNPLQVKSSNLNMNKKVSMQPVSITIPLTSQSNLSALGGQQTQHTFLIRTSTDESGGQHQEIHLQQPLSSSSTNLIS</sequence>
<dbReference type="PANTHER" id="PTHR15117">
    <property type="entry name" value="ATAXIN 7 RELATED"/>
    <property type="match status" value="1"/>
</dbReference>
<feature type="domain" description="SCA7" evidence="2">
    <location>
        <begin position="346"/>
        <end position="413"/>
    </location>
</feature>
<comment type="caution">
    <text evidence="3">The sequence shown here is derived from an EMBL/GenBank/DDBJ whole genome shotgun (WGS) entry which is preliminary data.</text>
</comment>
<organism evidence="3 4">
    <name type="scientific">Patella caerulea</name>
    <name type="common">Rayed Mediterranean limpet</name>
    <dbReference type="NCBI Taxonomy" id="87958"/>
    <lineage>
        <taxon>Eukaryota</taxon>
        <taxon>Metazoa</taxon>
        <taxon>Spiralia</taxon>
        <taxon>Lophotrochozoa</taxon>
        <taxon>Mollusca</taxon>
        <taxon>Gastropoda</taxon>
        <taxon>Patellogastropoda</taxon>
        <taxon>Patelloidea</taxon>
        <taxon>Patellidae</taxon>
        <taxon>Patella</taxon>
    </lineage>
</organism>
<feature type="region of interest" description="Disordered" evidence="1">
    <location>
        <begin position="97"/>
        <end position="140"/>
    </location>
</feature>
<dbReference type="InterPro" id="IPR052237">
    <property type="entry name" value="Ataxin-7-like_regulator"/>
</dbReference>
<reference evidence="3 4" key="1">
    <citation type="submission" date="2024-01" db="EMBL/GenBank/DDBJ databases">
        <title>The genome of the rayed Mediterranean limpet Patella caerulea (Linnaeus, 1758).</title>
        <authorList>
            <person name="Anh-Thu Weber A."/>
            <person name="Halstead-Nussloch G."/>
        </authorList>
    </citation>
    <scope>NUCLEOTIDE SEQUENCE [LARGE SCALE GENOMIC DNA]</scope>
    <source>
        <strain evidence="3">AATW-2023a</strain>
        <tissue evidence="3">Whole specimen</tissue>
    </source>
</reference>
<dbReference type="EMBL" id="JAZGQO010000010">
    <property type="protein sequence ID" value="KAK6176383.1"/>
    <property type="molecule type" value="Genomic_DNA"/>
</dbReference>
<feature type="compositionally biased region" description="Polar residues" evidence="1">
    <location>
        <begin position="607"/>
        <end position="626"/>
    </location>
</feature>
<dbReference type="AlphaFoldDB" id="A0AAN8PJI0"/>